<dbReference type="InterPro" id="IPR020084">
    <property type="entry name" value="NUDIX_hydrolase_CS"/>
</dbReference>
<protein>
    <recommendedName>
        <fullName evidence="4">NAD(+) diphosphatase</fullName>
        <ecNumber evidence="4">3.6.1.22</ecNumber>
    </recommendedName>
</protein>
<dbReference type="CDD" id="cd03429">
    <property type="entry name" value="NUDIX_NADH_pyrophosphatase_Nudt13"/>
    <property type="match status" value="1"/>
</dbReference>
<dbReference type="PROSITE" id="PS51462">
    <property type="entry name" value="NUDIX"/>
    <property type="match status" value="1"/>
</dbReference>
<dbReference type="InterPro" id="IPR000086">
    <property type="entry name" value="NUDIX_hydrolase_dom"/>
</dbReference>
<dbReference type="Proteomes" id="UP000013525">
    <property type="component" value="Unassembled WGS sequence"/>
</dbReference>
<evidence type="ECO:0000256" key="6">
    <source>
        <dbReference type="ARBA" id="ARBA00022801"/>
    </source>
</evidence>
<dbReference type="Gene3D" id="3.90.79.10">
    <property type="entry name" value="Nucleoside Triphosphate Pyrophosphohydrolase"/>
    <property type="match status" value="1"/>
</dbReference>
<reference evidence="12 13" key="1">
    <citation type="journal article" date="2013" name="Genome Announc.">
        <title>Draft Genome Sequence of Rhodococcus rhodnii Strain LMG5362, a Symbiont of Rhodnius prolixus (Hemiptera, Reduviidae, Triatominae), the Principle Vector of Trypanosoma cruzi.</title>
        <authorList>
            <person name="Pachebat J.A."/>
            <person name="van Keulen G."/>
            <person name="Whitten M.M."/>
            <person name="Girdwood S."/>
            <person name="Del Sol R."/>
            <person name="Dyson P.J."/>
            <person name="Facey P.D."/>
        </authorList>
    </citation>
    <scope>NUCLEOTIDE SEQUENCE [LARGE SCALE GENOMIC DNA]</scope>
    <source>
        <strain evidence="12 13">LMG 5362</strain>
    </source>
</reference>
<evidence type="ECO:0000256" key="3">
    <source>
        <dbReference type="ARBA" id="ARBA00009595"/>
    </source>
</evidence>
<dbReference type="GO" id="GO:0046872">
    <property type="term" value="F:metal ion binding"/>
    <property type="evidence" value="ECO:0007669"/>
    <property type="project" value="UniProtKB-KW"/>
</dbReference>
<evidence type="ECO:0000256" key="4">
    <source>
        <dbReference type="ARBA" id="ARBA00012381"/>
    </source>
</evidence>
<dbReference type="GO" id="GO:0006742">
    <property type="term" value="P:NADP+ catabolic process"/>
    <property type="evidence" value="ECO:0007669"/>
    <property type="project" value="TreeGrafter"/>
</dbReference>
<dbReference type="SUPFAM" id="SSF55811">
    <property type="entry name" value="Nudix"/>
    <property type="match status" value="1"/>
</dbReference>
<keyword evidence="5" id="KW-0479">Metal-binding</keyword>
<dbReference type="Gene3D" id="3.90.79.20">
    <property type="match status" value="1"/>
</dbReference>
<comment type="caution">
    <text evidence="12">The sequence shown here is derived from an EMBL/GenBank/DDBJ whole genome shotgun (WGS) entry which is preliminary data.</text>
</comment>
<feature type="domain" description="Nudix hydrolase" evidence="11">
    <location>
        <begin position="156"/>
        <end position="281"/>
    </location>
</feature>
<dbReference type="EC" id="3.6.1.22" evidence="4"/>
<evidence type="ECO:0000259" key="11">
    <source>
        <dbReference type="PROSITE" id="PS51462"/>
    </source>
</evidence>
<dbReference type="PROSITE" id="PS00893">
    <property type="entry name" value="NUDIX_BOX"/>
    <property type="match status" value="1"/>
</dbReference>
<keyword evidence="7" id="KW-0460">Magnesium</keyword>
<dbReference type="AlphaFoldDB" id="R7WTH3"/>
<dbReference type="Pfam" id="PF00293">
    <property type="entry name" value="NUDIX"/>
    <property type="match status" value="1"/>
</dbReference>
<keyword evidence="9" id="KW-0464">Manganese</keyword>
<keyword evidence="8" id="KW-0520">NAD</keyword>
<evidence type="ECO:0000256" key="2">
    <source>
        <dbReference type="ARBA" id="ARBA00001947"/>
    </source>
</evidence>
<dbReference type="InterPro" id="IPR049734">
    <property type="entry name" value="NudC-like_C"/>
</dbReference>
<accession>R7WTH3</accession>
<name>R7WTH3_9NOCA</name>
<gene>
    <name evidence="12" type="ORF">Rrhod_1241</name>
</gene>
<dbReference type="PANTHER" id="PTHR42904">
    <property type="entry name" value="NUDIX HYDROLASE, NUDC SUBFAMILY"/>
    <property type="match status" value="1"/>
</dbReference>
<dbReference type="FunFam" id="3.90.79.10:FF:000048">
    <property type="entry name" value="NADH pyrophosphatase"/>
    <property type="match status" value="1"/>
</dbReference>
<sequence>MGGVHFGLERIPSLSRSGVGRAEELRSDHDALRAGWAGALLLYVDRTGRFRATAEGALDFAEPSSAEPEPGAVFMGTRDGRHVWAARRPALSGDLADLMSVGAALSDDDAGLVTGAVAVLGWHDRARYSALDGSETEPSLSGWSRISATSGHEEFPRTDPAVICLVHDGADRVLLARQPTWPQRRFSVLAGFVEAGESLEACVAREIAEEVGVTVHDIRYLGSQPWPFPRSVMIAFAAVGDPSQPLRFQDGEIAEAAWFTRDEVRRALGSGDWASSADAPLLLPGSISIARVMLESWASESVAD</sequence>
<evidence type="ECO:0000256" key="10">
    <source>
        <dbReference type="ARBA" id="ARBA00023679"/>
    </source>
</evidence>
<keyword evidence="13" id="KW-1185">Reference proteome</keyword>
<evidence type="ECO:0000256" key="1">
    <source>
        <dbReference type="ARBA" id="ARBA00001946"/>
    </source>
</evidence>
<evidence type="ECO:0000313" key="12">
    <source>
        <dbReference type="EMBL" id="EOM77434.1"/>
    </source>
</evidence>
<dbReference type="PANTHER" id="PTHR42904:SF6">
    <property type="entry name" value="NAD-CAPPED RNA HYDROLASE NUDT12"/>
    <property type="match status" value="1"/>
</dbReference>
<dbReference type="InterPro" id="IPR015797">
    <property type="entry name" value="NUDIX_hydrolase-like_dom_sf"/>
</dbReference>
<dbReference type="GO" id="GO:0035529">
    <property type="term" value="F:NADH pyrophosphatase activity"/>
    <property type="evidence" value="ECO:0007669"/>
    <property type="project" value="TreeGrafter"/>
</dbReference>
<dbReference type="RefSeq" id="WP_010837305.1">
    <property type="nucleotide sequence ID" value="NZ_APMY01000041.1"/>
</dbReference>
<dbReference type="GO" id="GO:0005829">
    <property type="term" value="C:cytosol"/>
    <property type="evidence" value="ECO:0007669"/>
    <property type="project" value="TreeGrafter"/>
</dbReference>
<evidence type="ECO:0000256" key="9">
    <source>
        <dbReference type="ARBA" id="ARBA00023211"/>
    </source>
</evidence>
<dbReference type="GO" id="GO:0019677">
    <property type="term" value="P:NAD+ catabolic process"/>
    <property type="evidence" value="ECO:0007669"/>
    <property type="project" value="TreeGrafter"/>
</dbReference>
<evidence type="ECO:0000256" key="7">
    <source>
        <dbReference type="ARBA" id="ARBA00022842"/>
    </source>
</evidence>
<evidence type="ECO:0000256" key="5">
    <source>
        <dbReference type="ARBA" id="ARBA00022723"/>
    </source>
</evidence>
<dbReference type="EMBL" id="APMY01000041">
    <property type="protein sequence ID" value="EOM77434.1"/>
    <property type="molecule type" value="Genomic_DNA"/>
</dbReference>
<proteinExistence type="inferred from homology"/>
<comment type="catalytic activity">
    <reaction evidence="10">
        <text>a 5'-end NAD(+)-phospho-ribonucleoside in mRNA + H2O = a 5'-end phospho-adenosine-phospho-ribonucleoside in mRNA + beta-nicotinamide D-ribonucleotide + 2 H(+)</text>
        <dbReference type="Rhea" id="RHEA:60876"/>
        <dbReference type="Rhea" id="RHEA-COMP:15698"/>
        <dbReference type="Rhea" id="RHEA-COMP:15719"/>
        <dbReference type="ChEBI" id="CHEBI:14649"/>
        <dbReference type="ChEBI" id="CHEBI:15377"/>
        <dbReference type="ChEBI" id="CHEBI:15378"/>
        <dbReference type="ChEBI" id="CHEBI:144029"/>
        <dbReference type="ChEBI" id="CHEBI:144051"/>
    </reaction>
    <physiologicalReaction direction="left-to-right" evidence="10">
        <dbReference type="Rhea" id="RHEA:60877"/>
    </physiologicalReaction>
</comment>
<dbReference type="InterPro" id="IPR050241">
    <property type="entry name" value="NAD-cap_RNA_hydrolase_NudC"/>
</dbReference>
<evidence type="ECO:0000256" key="8">
    <source>
        <dbReference type="ARBA" id="ARBA00023027"/>
    </source>
</evidence>
<comment type="similarity">
    <text evidence="3">Belongs to the Nudix hydrolase family. NudC subfamily.</text>
</comment>
<organism evidence="12 13">
    <name type="scientific">Rhodococcus rhodnii LMG 5362</name>
    <dbReference type="NCBI Taxonomy" id="1273125"/>
    <lineage>
        <taxon>Bacteria</taxon>
        <taxon>Bacillati</taxon>
        <taxon>Actinomycetota</taxon>
        <taxon>Actinomycetes</taxon>
        <taxon>Mycobacteriales</taxon>
        <taxon>Nocardiaceae</taxon>
        <taxon>Rhodococcus</taxon>
    </lineage>
</organism>
<dbReference type="PATRIC" id="fig|1273125.3.peg.1197"/>
<comment type="cofactor">
    <cofactor evidence="1">
        <name>Mg(2+)</name>
        <dbReference type="ChEBI" id="CHEBI:18420"/>
    </cofactor>
</comment>
<evidence type="ECO:0000313" key="13">
    <source>
        <dbReference type="Proteomes" id="UP000013525"/>
    </source>
</evidence>
<dbReference type="NCBIfam" id="NF001299">
    <property type="entry name" value="PRK00241.1"/>
    <property type="match status" value="1"/>
</dbReference>
<dbReference type="eggNOG" id="COG2816">
    <property type="taxonomic scope" value="Bacteria"/>
</dbReference>
<keyword evidence="6" id="KW-0378">Hydrolase</keyword>
<comment type="cofactor">
    <cofactor evidence="2">
        <name>Zn(2+)</name>
        <dbReference type="ChEBI" id="CHEBI:29105"/>
    </cofactor>
</comment>